<protein>
    <submittedName>
        <fullName evidence="4">LOB domain-containing protein 21-like</fullName>
    </submittedName>
</protein>
<reference evidence="4" key="1">
    <citation type="submission" date="2020-09" db="EMBL/GenBank/DDBJ databases">
        <title>Genome-Enabled Discovery of Anthraquinone Biosynthesis in Senna tora.</title>
        <authorList>
            <person name="Kang S.-H."/>
            <person name="Pandey R.P."/>
            <person name="Lee C.-M."/>
            <person name="Sim J.-S."/>
            <person name="Jeong J.-T."/>
            <person name="Choi B.-S."/>
            <person name="Jung M."/>
            <person name="Ginzburg D."/>
            <person name="Zhao K."/>
            <person name="Won S.Y."/>
            <person name="Oh T.-J."/>
            <person name="Yu Y."/>
            <person name="Kim N.-H."/>
            <person name="Lee O.R."/>
            <person name="Lee T.-H."/>
            <person name="Bashyal P."/>
            <person name="Kim T.-S."/>
            <person name="Lee W.-H."/>
            <person name="Kawkins C."/>
            <person name="Kim C.-K."/>
            <person name="Kim J.S."/>
            <person name="Ahn B.O."/>
            <person name="Rhee S.Y."/>
            <person name="Sohng J.K."/>
        </authorList>
    </citation>
    <scope>NUCLEOTIDE SEQUENCE</scope>
    <source>
        <tissue evidence="4">Leaf</tissue>
    </source>
</reference>
<evidence type="ECO:0000313" key="4">
    <source>
        <dbReference type="EMBL" id="KAF7830924.1"/>
    </source>
</evidence>
<dbReference type="PROSITE" id="PS50891">
    <property type="entry name" value="LOB"/>
    <property type="match status" value="1"/>
</dbReference>
<proteinExistence type="inferred from homology"/>
<comment type="caution">
    <text evidence="4">The sequence shown here is derived from an EMBL/GenBank/DDBJ whole genome shotgun (WGS) entry which is preliminary data.</text>
</comment>
<dbReference type="AlphaFoldDB" id="A0A834U4D4"/>
<dbReference type="InterPro" id="IPR004883">
    <property type="entry name" value="LOB"/>
</dbReference>
<gene>
    <name evidence="4" type="ORF">G2W53_013257</name>
</gene>
<feature type="domain" description="LOB" evidence="3">
    <location>
        <begin position="12"/>
        <end position="113"/>
    </location>
</feature>
<feature type="compositionally biased region" description="Basic and acidic residues" evidence="2">
    <location>
        <begin position="380"/>
        <end position="407"/>
    </location>
</feature>
<accession>A0A834U4D4</accession>
<dbReference type="PANTHER" id="PTHR31301:SF24">
    <property type="entry name" value="LOB DOMAIN-CONTAINING PROTEIN 21"/>
    <property type="match status" value="1"/>
</dbReference>
<sequence>MNKGYCEGRSRSSCAACKLLKRKCRAKCIFAPYFRSEESKKFAQVHKVFGASNVSKILFQVPEHQRQDAVNSLAYEAEARLKDPVYGCIGPIALLHNKMLQLHHDLALAKATLAHRASASASYSSLHHHDIFNNYDNALNKRVPVVTFGNSRFDPTPNVDAEQQLQSLVRRKAQCSGPAPPHVTRQCFKRRVRRRFTRGHRDALELLQACGVEGNGGWFEVTIPNGLGLGLDKDRRTGQVCEMVEKLCASNSVADAVVDPNGESGGTVVEPRELKHEGRRSVENVRHVEGEEFSPVSQRFGRLLEVRRRVRIRDGLDEERTLGSTHHLETRAIRCGSDPTGEREIRNQGCGQCGFERSGKGVRGWGGPGPGPVDEEVFDGETKEELRINGGESEDRGRSRVGRSYEESLCESHRRASHVRRFWRKGIEDDEGIGGEGD</sequence>
<evidence type="ECO:0000313" key="5">
    <source>
        <dbReference type="Proteomes" id="UP000634136"/>
    </source>
</evidence>
<dbReference type="PANTHER" id="PTHR31301">
    <property type="entry name" value="LOB DOMAIN-CONTAINING PROTEIN 4-RELATED"/>
    <property type="match status" value="1"/>
</dbReference>
<evidence type="ECO:0000259" key="3">
    <source>
        <dbReference type="PROSITE" id="PS50891"/>
    </source>
</evidence>
<comment type="similarity">
    <text evidence="1">Belongs to the LOB domain-containing protein family.</text>
</comment>
<organism evidence="4 5">
    <name type="scientific">Senna tora</name>
    <dbReference type="NCBI Taxonomy" id="362788"/>
    <lineage>
        <taxon>Eukaryota</taxon>
        <taxon>Viridiplantae</taxon>
        <taxon>Streptophyta</taxon>
        <taxon>Embryophyta</taxon>
        <taxon>Tracheophyta</taxon>
        <taxon>Spermatophyta</taxon>
        <taxon>Magnoliopsida</taxon>
        <taxon>eudicotyledons</taxon>
        <taxon>Gunneridae</taxon>
        <taxon>Pentapetalae</taxon>
        <taxon>rosids</taxon>
        <taxon>fabids</taxon>
        <taxon>Fabales</taxon>
        <taxon>Fabaceae</taxon>
        <taxon>Caesalpinioideae</taxon>
        <taxon>Cassia clade</taxon>
        <taxon>Senna</taxon>
    </lineage>
</organism>
<dbReference type="EMBL" id="JAAIUW010000005">
    <property type="protein sequence ID" value="KAF7830924.1"/>
    <property type="molecule type" value="Genomic_DNA"/>
</dbReference>
<keyword evidence="5" id="KW-1185">Reference proteome</keyword>
<feature type="region of interest" description="Disordered" evidence="2">
    <location>
        <begin position="361"/>
        <end position="407"/>
    </location>
</feature>
<dbReference type="Pfam" id="PF03195">
    <property type="entry name" value="LOB"/>
    <property type="match status" value="1"/>
</dbReference>
<dbReference type="Proteomes" id="UP000634136">
    <property type="component" value="Unassembled WGS sequence"/>
</dbReference>
<name>A0A834U4D4_9FABA</name>
<evidence type="ECO:0000256" key="1">
    <source>
        <dbReference type="ARBA" id="ARBA00005474"/>
    </source>
</evidence>
<evidence type="ECO:0000256" key="2">
    <source>
        <dbReference type="SAM" id="MobiDB-lite"/>
    </source>
</evidence>